<feature type="transmembrane region" description="Helical" evidence="12">
    <location>
        <begin position="695"/>
        <end position="717"/>
    </location>
</feature>
<feature type="region of interest" description="Disordered" evidence="11">
    <location>
        <begin position="104"/>
        <end position="164"/>
    </location>
</feature>
<evidence type="ECO:0000256" key="10">
    <source>
        <dbReference type="ARBA" id="ARBA00023303"/>
    </source>
</evidence>
<evidence type="ECO:0000313" key="15">
    <source>
        <dbReference type="Proteomes" id="UP000015101"/>
    </source>
</evidence>
<dbReference type="CTD" id="20200931"/>
<evidence type="ECO:0000256" key="11">
    <source>
        <dbReference type="SAM" id="MobiDB-lite"/>
    </source>
</evidence>
<keyword evidence="5 12" id="KW-0812">Transmembrane</keyword>
<dbReference type="eggNOG" id="KOG4740">
    <property type="taxonomic scope" value="Eukaryota"/>
</dbReference>
<keyword evidence="8" id="KW-0406">Ion transport</keyword>
<keyword evidence="7 12" id="KW-1133">Transmembrane helix</keyword>
<feature type="compositionally biased region" description="Acidic residues" evidence="11">
    <location>
        <begin position="231"/>
        <end position="240"/>
    </location>
</feature>
<dbReference type="PANTHER" id="PTHR21522">
    <property type="entry name" value="PROTON CHANNEL OTOP"/>
    <property type="match status" value="1"/>
</dbReference>
<feature type="transmembrane region" description="Helical" evidence="12">
    <location>
        <begin position="7"/>
        <end position="27"/>
    </location>
</feature>
<reference evidence="14" key="3">
    <citation type="submission" date="2015-06" db="UniProtKB">
        <authorList>
            <consortium name="EnsemblMetazoa"/>
        </authorList>
    </citation>
    <scope>IDENTIFICATION</scope>
</reference>
<dbReference type="EMBL" id="KB097639">
    <property type="protein sequence ID" value="ESN93092.1"/>
    <property type="molecule type" value="Genomic_DNA"/>
</dbReference>
<feature type="transmembrane region" description="Helical" evidence="12">
    <location>
        <begin position="530"/>
        <end position="549"/>
    </location>
</feature>
<evidence type="ECO:0000256" key="5">
    <source>
        <dbReference type="ARBA" id="ARBA00022692"/>
    </source>
</evidence>
<feature type="transmembrane region" description="Helical" evidence="12">
    <location>
        <begin position="650"/>
        <end position="674"/>
    </location>
</feature>
<evidence type="ECO:0000256" key="4">
    <source>
        <dbReference type="ARBA" id="ARBA00022475"/>
    </source>
</evidence>
<reference evidence="13 15" key="2">
    <citation type="journal article" date="2013" name="Nature">
        <title>Insights into bilaterian evolution from three spiralian genomes.</title>
        <authorList>
            <person name="Simakov O."/>
            <person name="Marletaz F."/>
            <person name="Cho S.J."/>
            <person name="Edsinger-Gonzales E."/>
            <person name="Havlak P."/>
            <person name="Hellsten U."/>
            <person name="Kuo D.H."/>
            <person name="Larsson T."/>
            <person name="Lv J."/>
            <person name="Arendt D."/>
            <person name="Savage R."/>
            <person name="Osoegawa K."/>
            <person name="de Jong P."/>
            <person name="Grimwood J."/>
            <person name="Chapman J.A."/>
            <person name="Shapiro H."/>
            <person name="Aerts A."/>
            <person name="Otillar R.P."/>
            <person name="Terry A.Y."/>
            <person name="Boore J.L."/>
            <person name="Grigoriev I.V."/>
            <person name="Lindberg D.R."/>
            <person name="Seaver E.C."/>
            <person name="Weisblat D.A."/>
            <person name="Putnam N.H."/>
            <person name="Rokhsar D.S."/>
        </authorList>
    </citation>
    <scope>NUCLEOTIDE SEQUENCE</scope>
</reference>
<dbReference type="HOGENOM" id="CLU_380040_0_0_1"/>
<feature type="transmembrane region" description="Helical" evidence="12">
    <location>
        <begin position="68"/>
        <end position="87"/>
    </location>
</feature>
<organism evidence="14 15">
    <name type="scientific">Helobdella robusta</name>
    <name type="common">Californian leech</name>
    <dbReference type="NCBI Taxonomy" id="6412"/>
    <lineage>
        <taxon>Eukaryota</taxon>
        <taxon>Metazoa</taxon>
        <taxon>Spiralia</taxon>
        <taxon>Lophotrochozoa</taxon>
        <taxon>Annelida</taxon>
        <taxon>Clitellata</taxon>
        <taxon>Hirudinea</taxon>
        <taxon>Rhynchobdellida</taxon>
        <taxon>Glossiphoniidae</taxon>
        <taxon>Helobdella</taxon>
    </lineage>
</organism>
<dbReference type="KEGG" id="hro:HELRODRAFT_165252"/>
<gene>
    <name evidence="14" type="primary">20200931</name>
    <name evidence="13" type="ORF">HELRODRAFT_165252</name>
</gene>
<keyword evidence="9 12" id="KW-0472">Membrane</keyword>
<evidence type="ECO:0000256" key="7">
    <source>
        <dbReference type="ARBA" id="ARBA00022989"/>
    </source>
</evidence>
<dbReference type="Pfam" id="PF03189">
    <property type="entry name" value="Otopetrin"/>
    <property type="match status" value="3"/>
</dbReference>
<dbReference type="GO" id="GO:1902600">
    <property type="term" value="P:proton transmembrane transport"/>
    <property type="evidence" value="ECO:0000318"/>
    <property type="project" value="GO_Central"/>
</dbReference>
<evidence type="ECO:0000256" key="3">
    <source>
        <dbReference type="ARBA" id="ARBA00022448"/>
    </source>
</evidence>
<feature type="compositionally biased region" description="Acidic residues" evidence="11">
    <location>
        <begin position="123"/>
        <end position="138"/>
    </location>
</feature>
<dbReference type="EnsemblMetazoa" id="HelroT165252">
    <property type="protein sequence ID" value="HelroP165252"/>
    <property type="gene ID" value="HelroG165252"/>
</dbReference>
<dbReference type="EMBL" id="AMQM01001999">
    <property type="status" value="NOT_ANNOTATED_CDS"/>
    <property type="molecule type" value="Genomic_DNA"/>
</dbReference>
<dbReference type="InterPro" id="IPR004878">
    <property type="entry name" value="Otopetrin"/>
</dbReference>
<keyword evidence="15" id="KW-1185">Reference proteome</keyword>
<evidence type="ECO:0000313" key="14">
    <source>
        <dbReference type="EnsemblMetazoa" id="HelroP165252"/>
    </source>
</evidence>
<dbReference type="RefSeq" id="XP_009029346.1">
    <property type="nucleotide sequence ID" value="XM_009031098.1"/>
</dbReference>
<dbReference type="GO" id="GO:0005886">
    <property type="term" value="C:plasma membrane"/>
    <property type="evidence" value="ECO:0000318"/>
    <property type="project" value="GO_Central"/>
</dbReference>
<keyword evidence="4" id="KW-1003">Cell membrane</keyword>
<evidence type="ECO:0000256" key="9">
    <source>
        <dbReference type="ARBA" id="ARBA00023136"/>
    </source>
</evidence>
<feature type="region of interest" description="Disordered" evidence="11">
    <location>
        <begin position="201"/>
        <end position="254"/>
    </location>
</feature>
<accession>T1EWI1</accession>
<reference evidence="15" key="1">
    <citation type="submission" date="2012-12" db="EMBL/GenBank/DDBJ databases">
        <authorList>
            <person name="Hellsten U."/>
            <person name="Grimwood J."/>
            <person name="Chapman J.A."/>
            <person name="Shapiro H."/>
            <person name="Aerts A."/>
            <person name="Otillar R.P."/>
            <person name="Terry A.Y."/>
            <person name="Boore J.L."/>
            <person name="Simakov O."/>
            <person name="Marletaz F."/>
            <person name="Cho S.-J."/>
            <person name="Edsinger-Gonzales E."/>
            <person name="Havlak P."/>
            <person name="Kuo D.-H."/>
            <person name="Larsson T."/>
            <person name="Lv J."/>
            <person name="Arendt D."/>
            <person name="Savage R."/>
            <person name="Osoegawa K."/>
            <person name="de Jong P."/>
            <person name="Lindberg D.R."/>
            <person name="Seaver E.C."/>
            <person name="Weisblat D.A."/>
            <person name="Putnam N.H."/>
            <person name="Grigoriev I.V."/>
            <person name="Rokhsar D.S."/>
        </authorList>
    </citation>
    <scope>NUCLEOTIDE SEQUENCE</scope>
</reference>
<feature type="transmembrane region" description="Helical" evidence="12">
    <location>
        <begin position="570"/>
        <end position="589"/>
    </location>
</feature>
<evidence type="ECO:0000256" key="6">
    <source>
        <dbReference type="ARBA" id="ARBA00022781"/>
    </source>
</evidence>
<dbReference type="InParanoid" id="T1EWI1"/>
<evidence type="ECO:0000256" key="1">
    <source>
        <dbReference type="ARBA" id="ARBA00004651"/>
    </source>
</evidence>
<dbReference type="AlphaFoldDB" id="T1EWI1"/>
<feature type="transmembrane region" description="Helical" evidence="12">
    <location>
        <begin position="477"/>
        <end position="498"/>
    </location>
</feature>
<feature type="transmembrane region" description="Helical" evidence="12">
    <location>
        <begin position="342"/>
        <end position="364"/>
    </location>
</feature>
<evidence type="ECO:0000256" key="12">
    <source>
        <dbReference type="SAM" id="Phobius"/>
    </source>
</evidence>
<keyword evidence="3" id="KW-0813">Transport</keyword>
<feature type="compositionally biased region" description="Basic residues" evidence="11">
    <location>
        <begin position="215"/>
        <end position="226"/>
    </location>
</feature>
<comment type="similarity">
    <text evidence="2">Belongs to the otopetrin family.</text>
</comment>
<keyword evidence="10" id="KW-0407">Ion channel</keyword>
<feature type="compositionally biased region" description="Basic residues" evidence="11">
    <location>
        <begin position="244"/>
        <end position="254"/>
    </location>
</feature>
<feature type="compositionally biased region" description="Basic and acidic residues" evidence="11">
    <location>
        <begin position="143"/>
        <end position="164"/>
    </location>
</feature>
<proteinExistence type="inferred from homology"/>
<protein>
    <submittedName>
        <fullName evidence="13 14">Uncharacterized protein</fullName>
    </submittedName>
</protein>
<evidence type="ECO:0000313" key="13">
    <source>
        <dbReference type="EMBL" id="ESN93092.1"/>
    </source>
</evidence>
<evidence type="ECO:0000256" key="2">
    <source>
        <dbReference type="ARBA" id="ARBA00006513"/>
    </source>
</evidence>
<name>T1EWI1_HELRO</name>
<dbReference type="GO" id="GO:0015252">
    <property type="term" value="F:proton channel activity"/>
    <property type="evidence" value="ECO:0000318"/>
    <property type="project" value="GO_Central"/>
</dbReference>
<comment type="subcellular location">
    <subcellularLocation>
        <location evidence="1">Cell membrane</location>
        <topology evidence="1">Multi-pass membrane protein</topology>
    </subcellularLocation>
</comment>
<dbReference type="PANTHER" id="PTHR21522:SF32">
    <property type="entry name" value="OTOPETRIN-2"/>
    <property type="match status" value="1"/>
</dbReference>
<feature type="transmembrane region" description="Helical" evidence="12">
    <location>
        <begin position="414"/>
        <end position="434"/>
    </location>
</feature>
<dbReference type="OrthoDB" id="6429739at2759"/>
<keyword evidence="6" id="KW-0375">Hydrogen ion transport</keyword>
<sequence length="729" mass="82762">MSRFTGSLYAFTLSSLSIVFSVTSAYYRMLRNEEMNNKDEENGGGDAGAIDGQVKSNYNGLYLQVFQIYLYGLSLVLLIYIYIFLFYHRRKERRSEIAKTDHVYYYGDDDDDDDNANNAGRSDDEEEDGDGEDDDGEGLGDVSEEKNENGNRIHGREHGGMEGENLKDYQEHAIKIEEYDILNTTSVSTDTDTTNDIFHFIDNDARDDSPQPAKRSPKSPRRHNKLKEKIDEEGEKEEEDDKRQKRVKSVRSERKLKKSKDPVTLRIGDVNFHLRIGVLIFGTGYTCNNGFQLAQYYISGLSSNSCYNICDVIITCLQIVFIFLQAFFLYKFHKMVVRTQKVWFSIAFMHLLATNVVACIIDFVNEVFVGMPTKEYRSEAGGMFLENKWTDVSLNNTNFCPSQPYYLWHKVFPYLYPCSIQYSLLSAAILYVIFRRLINYSNALKAIGKSSSASVVKSLNQQQRSTMMSNCDKSHKGIFLGVIVVASTLIALLCYYVFGARDKKVYFFTSSVQDEVIGVATLISFSTDHVLMIICIVGTLVAAIRLNKLGDIKTMFISGFFPSDIRIEKVLLLVSFPGVLVLQGFYILATSIELLHSFSRTNPTKEGDEYFPKNITTTAIAETSTSSFGTTTKKMFFSNFFQTFNSSQQLIAIFTIGTAVVVLFHALLQTRFLLEGMDKKTVTLKQRRSKPGRAIVTFLWFCNLALMLCSICEPRRFETNVVPSLVYTG</sequence>
<evidence type="ECO:0000256" key="8">
    <source>
        <dbReference type="ARBA" id="ARBA00023065"/>
    </source>
</evidence>
<feature type="transmembrane region" description="Helical" evidence="12">
    <location>
        <begin position="305"/>
        <end position="330"/>
    </location>
</feature>
<dbReference type="Proteomes" id="UP000015101">
    <property type="component" value="Unassembled WGS sequence"/>
</dbReference>
<dbReference type="GeneID" id="20200931"/>